<name>G4ZSF9_PHYSP</name>
<protein>
    <submittedName>
        <fullName evidence="1">Uncharacterized protein</fullName>
    </submittedName>
</protein>
<keyword evidence="2" id="KW-1185">Reference proteome</keyword>
<dbReference type="RefSeq" id="XP_009531468.1">
    <property type="nucleotide sequence ID" value="XM_009533173.1"/>
</dbReference>
<dbReference type="EMBL" id="JH159156">
    <property type="protein sequence ID" value="EGZ14039.1"/>
    <property type="molecule type" value="Genomic_DNA"/>
</dbReference>
<proteinExistence type="predicted"/>
<accession>G4ZSF9</accession>
<gene>
    <name evidence="1" type="ORF">PHYSODRAFT_335716</name>
</gene>
<dbReference type="KEGG" id="psoj:PHYSODRAFT_335716"/>
<dbReference type="InParanoid" id="G4ZSF9"/>
<sequence length="108" mass="11873">MGAGSTAPEEHGAYEETLGDDEMAEIFRRWLATRSKPVTPIGGVTLRSLDSAWTVFLERWNTATGAAFVRKLEVREATHAQLTRVLPADQHAGMAGHPRRHHIVEDGA</sequence>
<dbReference type="Proteomes" id="UP000002640">
    <property type="component" value="Unassembled WGS sequence"/>
</dbReference>
<evidence type="ECO:0000313" key="1">
    <source>
        <dbReference type="EMBL" id="EGZ14039.1"/>
    </source>
</evidence>
<dbReference type="AlphaFoldDB" id="G4ZSF9"/>
<dbReference type="GeneID" id="20647083"/>
<organism evidence="1 2">
    <name type="scientific">Phytophthora sojae (strain P6497)</name>
    <name type="common">Soybean stem and root rot agent</name>
    <name type="synonym">Phytophthora megasperma f. sp. glycines</name>
    <dbReference type="NCBI Taxonomy" id="1094619"/>
    <lineage>
        <taxon>Eukaryota</taxon>
        <taxon>Sar</taxon>
        <taxon>Stramenopiles</taxon>
        <taxon>Oomycota</taxon>
        <taxon>Peronosporomycetes</taxon>
        <taxon>Peronosporales</taxon>
        <taxon>Peronosporaceae</taxon>
        <taxon>Phytophthora</taxon>
    </lineage>
</organism>
<reference evidence="1 2" key="1">
    <citation type="journal article" date="2006" name="Science">
        <title>Phytophthora genome sequences uncover evolutionary origins and mechanisms of pathogenesis.</title>
        <authorList>
            <person name="Tyler B.M."/>
            <person name="Tripathy S."/>
            <person name="Zhang X."/>
            <person name="Dehal P."/>
            <person name="Jiang R.H."/>
            <person name="Aerts A."/>
            <person name="Arredondo F.D."/>
            <person name="Baxter L."/>
            <person name="Bensasson D."/>
            <person name="Beynon J.L."/>
            <person name="Chapman J."/>
            <person name="Damasceno C.M."/>
            <person name="Dorrance A.E."/>
            <person name="Dou D."/>
            <person name="Dickerman A.W."/>
            <person name="Dubchak I.L."/>
            <person name="Garbelotto M."/>
            <person name="Gijzen M."/>
            <person name="Gordon S.G."/>
            <person name="Govers F."/>
            <person name="Grunwald N.J."/>
            <person name="Huang W."/>
            <person name="Ivors K.L."/>
            <person name="Jones R.W."/>
            <person name="Kamoun S."/>
            <person name="Krampis K."/>
            <person name="Lamour K.H."/>
            <person name="Lee M.K."/>
            <person name="McDonald W.H."/>
            <person name="Medina M."/>
            <person name="Meijer H.J."/>
            <person name="Nordberg E.K."/>
            <person name="Maclean D.J."/>
            <person name="Ospina-Giraldo M.D."/>
            <person name="Morris P.F."/>
            <person name="Phuntumart V."/>
            <person name="Putnam N.H."/>
            <person name="Rash S."/>
            <person name="Rose J.K."/>
            <person name="Sakihama Y."/>
            <person name="Salamov A.A."/>
            <person name="Savidor A."/>
            <person name="Scheuring C.F."/>
            <person name="Smith B.M."/>
            <person name="Sobral B.W."/>
            <person name="Terry A."/>
            <person name="Torto-Alalibo T.A."/>
            <person name="Win J."/>
            <person name="Xu Z."/>
            <person name="Zhang H."/>
            <person name="Grigoriev I.V."/>
            <person name="Rokhsar D.S."/>
            <person name="Boore J.L."/>
        </authorList>
    </citation>
    <scope>NUCLEOTIDE SEQUENCE [LARGE SCALE GENOMIC DNA]</scope>
    <source>
        <strain evidence="1 2">P6497</strain>
    </source>
</reference>
<evidence type="ECO:0000313" key="2">
    <source>
        <dbReference type="Proteomes" id="UP000002640"/>
    </source>
</evidence>